<dbReference type="Proteomes" id="UP001156881">
    <property type="component" value="Unassembled WGS sequence"/>
</dbReference>
<dbReference type="Pfam" id="PF13289">
    <property type="entry name" value="SIR2_2"/>
    <property type="match status" value="1"/>
</dbReference>
<dbReference type="AlphaFoldDB" id="A0A7W6AHT1"/>
<evidence type="ECO:0000313" key="2">
    <source>
        <dbReference type="EMBL" id="GLS44053.1"/>
    </source>
</evidence>
<reference evidence="2" key="1">
    <citation type="journal article" date="2014" name="Int. J. Syst. Evol. Microbiol.">
        <title>Complete genome of a new Firmicutes species belonging to the dominant human colonic microbiota ('Ruminococcus bicirculans') reveals two chromosomes and a selective capacity to utilize plant glucans.</title>
        <authorList>
            <consortium name="NISC Comparative Sequencing Program"/>
            <person name="Wegmann U."/>
            <person name="Louis P."/>
            <person name="Goesmann A."/>
            <person name="Henrissat B."/>
            <person name="Duncan S.H."/>
            <person name="Flint H.J."/>
        </authorList>
    </citation>
    <scope>NUCLEOTIDE SEQUENCE</scope>
    <source>
        <strain evidence="2">NBRC 107710</strain>
    </source>
</reference>
<accession>A0A7W6AHT1</accession>
<evidence type="ECO:0000313" key="3">
    <source>
        <dbReference type="EMBL" id="MBB3903595.1"/>
    </source>
</evidence>
<name>A0A7W6AHT1_9HYPH</name>
<evidence type="ECO:0000313" key="4">
    <source>
        <dbReference type="Proteomes" id="UP000517759"/>
    </source>
</evidence>
<protein>
    <recommendedName>
        <fullName evidence="1">NAD(+) hydrolase ThsA Sir2/TIR-associating SLOG domain-containing protein</fullName>
    </recommendedName>
</protein>
<feature type="domain" description="NAD(+) hydrolase ThsA Sir2/TIR-associating SLOG" evidence="1">
    <location>
        <begin position="264"/>
        <end position="474"/>
    </location>
</feature>
<keyword evidence="5" id="KW-1185">Reference proteome</keyword>
<evidence type="ECO:0000259" key="1">
    <source>
        <dbReference type="Pfam" id="PF18185"/>
    </source>
</evidence>
<dbReference type="Pfam" id="PF18185">
    <property type="entry name" value="STALD"/>
    <property type="match status" value="1"/>
</dbReference>
<dbReference type="SUPFAM" id="SSF52467">
    <property type="entry name" value="DHS-like NAD/FAD-binding domain"/>
    <property type="match status" value="1"/>
</dbReference>
<sequence length="480" mass="53293">MNTRRRFLEEYPKALIDDQAAIFIGAGVSTGAGYPTWRQLLQDIGDELGVATDDVHDLAALAQWSVRKSSGKTRVLGVIRDHIKPDRKVPPALEVVARLPLRNIWTTNYDRLIERAFEAINRPLEAVSGADDLSIRPRPGAARLLKMHGTIDRLNDIVIATDDYELYRVNRGAFLPLLQAHMTSFSMLFVGLSFTDPNVRHVLSLIREAFTTTPPEHFAIVRPPQRKDFKTKKEFEARHIQHKHWAEDLLRYGLHVVEVSSYGEIDELLLEVERRVANNRVWVSGSWPVTGLHQDQTEFNIAVARALGYRLGVAGFALVNGSGLTIGPATISGFFDALQETGSWDLERRLLVRPFPQPLEGREPNRSQWAALRSEMARVSGTVVILGGAKLGDETPIKADGVWEEWRAAAERGSLIIPIGSTGGVAEAVALQLVGSGSRQHLGVRKPSNADLRRLMKRGNPEEVADLVMKIISRSATVQS</sequence>
<reference evidence="3 4" key="3">
    <citation type="submission" date="2020-08" db="EMBL/GenBank/DDBJ databases">
        <title>Genomic Encyclopedia of Type Strains, Phase IV (KMG-IV): sequencing the most valuable type-strain genomes for metagenomic binning, comparative biology and taxonomic classification.</title>
        <authorList>
            <person name="Goeker M."/>
        </authorList>
    </citation>
    <scope>NUCLEOTIDE SEQUENCE [LARGE SCALE GENOMIC DNA]</scope>
    <source>
        <strain evidence="3 4">DSM 24105</strain>
    </source>
</reference>
<dbReference type="InterPro" id="IPR041486">
    <property type="entry name" value="ThsA_STALD"/>
</dbReference>
<proteinExistence type="predicted"/>
<reference evidence="5" key="2">
    <citation type="journal article" date="2019" name="Int. J. Syst. Evol. Microbiol.">
        <title>The Global Catalogue of Microorganisms (GCM) 10K type strain sequencing project: providing services to taxonomists for standard genome sequencing and annotation.</title>
        <authorList>
            <consortium name="The Broad Institute Genomics Platform"/>
            <consortium name="The Broad Institute Genome Sequencing Center for Infectious Disease"/>
            <person name="Wu L."/>
            <person name="Ma J."/>
        </authorList>
    </citation>
    <scope>NUCLEOTIDE SEQUENCE [LARGE SCALE GENOMIC DNA]</scope>
    <source>
        <strain evidence="5">NBRC 107710</strain>
    </source>
</reference>
<organism evidence="3 4">
    <name type="scientific">Methylobacterium brachythecii</name>
    <dbReference type="NCBI Taxonomy" id="1176177"/>
    <lineage>
        <taxon>Bacteria</taxon>
        <taxon>Pseudomonadati</taxon>
        <taxon>Pseudomonadota</taxon>
        <taxon>Alphaproteobacteria</taxon>
        <taxon>Hyphomicrobiales</taxon>
        <taxon>Methylobacteriaceae</taxon>
        <taxon>Methylobacterium</taxon>
    </lineage>
</organism>
<reference evidence="2" key="4">
    <citation type="submission" date="2023-01" db="EMBL/GenBank/DDBJ databases">
        <title>Draft genome sequence of Methylobacterium brachythecii strain NBRC 107710.</title>
        <authorList>
            <person name="Sun Q."/>
            <person name="Mori K."/>
        </authorList>
    </citation>
    <scope>NUCLEOTIDE SEQUENCE</scope>
    <source>
        <strain evidence="2">NBRC 107710</strain>
    </source>
</reference>
<dbReference type="RefSeq" id="WP_183506667.1">
    <property type="nucleotide sequence ID" value="NZ_BSPG01000009.1"/>
</dbReference>
<comment type="caution">
    <text evidence="3">The sequence shown here is derived from an EMBL/GenBank/DDBJ whole genome shotgun (WGS) entry which is preliminary data.</text>
</comment>
<dbReference type="EMBL" id="JACIDN010000005">
    <property type="protein sequence ID" value="MBB3903595.1"/>
    <property type="molecule type" value="Genomic_DNA"/>
</dbReference>
<dbReference type="Proteomes" id="UP000517759">
    <property type="component" value="Unassembled WGS sequence"/>
</dbReference>
<dbReference type="EMBL" id="BSPG01000009">
    <property type="protein sequence ID" value="GLS44053.1"/>
    <property type="molecule type" value="Genomic_DNA"/>
</dbReference>
<gene>
    <name evidence="2" type="ORF">GCM10007884_20400</name>
    <name evidence="3" type="ORF">GGR33_003104</name>
</gene>
<evidence type="ECO:0000313" key="5">
    <source>
        <dbReference type="Proteomes" id="UP001156881"/>
    </source>
</evidence>
<dbReference type="InterPro" id="IPR029035">
    <property type="entry name" value="DHS-like_NAD/FAD-binding_dom"/>
</dbReference>